<dbReference type="Proteomes" id="UP000011518">
    <property type="component" value="Unassembled WGS sequence"/>
</dbReference>
<evidence type="ECO:0000256" key="1">
    <source>
        <dbReference type="SAM" id="MobiDB-lite"/>
    </source>
</evidence>
<sequence length="114" mass="12278">MDLQPLKTQNPELLLANKDIHERLQVQPDLGHGSAGHGHGYLVDGIPPGISFPHQAPFVPLKLDLQILEVCCISPTVGARSDPPPSFARSDNAHESTLCADQGLPDPRTCATWV</sequence>
<reference evidence="3" key="2">
    <citation type="journal article" date="2013" name="Nat. Commun.">
        <title>Genome of the Chinese tree shrew.</title>
        <authorList>
            <person name="Fan Y."/>
            <person name="Huang Z.Y."/>
            <person name="Cao C.C."/>
            <person name="Chen C.S."/>
            <person name="Chen Y.X."/>
            <person name="Fan D.D."/>
            <person name="He J."/>
            <person name="Hou H.L."/>
            <person name="Hu L."/>
            <person name="Hu X.T."/>
            <person name="Jiang X.T."/>
            <person name="Lai R."/>
            <person name="Lang Y.S."/>
            <person name="Liang B."/>
            <person name="Liao S.G."/>
            <person name="Mu D."/>
            <person name="Ma Y.Y."/>
            <person name="Niu Y.Y."/>
            <person name="Sun X.Q."/>
            <person name="Xia J.Q."/>
            <person name="Xiao J."/>
            <person name="Xiong Z.Q."/>
            <person name="Xu L."/>
            <person name="Yang L."/>
            <person name="Zhang Y."/>
            <person name="Zhao W."/>
            <person name="Zhao X.D."/>
            <person name="Zheng Y.T."/>
            <person name="Zhou J.M."/>
            <person name="Zhu Y.B."/>
            <person name="Zhang G.J."/>
            <person name="Wang J."/>
            <person name="Yao Y.G."/>
        </authorList>
    </citation>
    <scope>NUCLEOTIDE SEQUENCE [LARGE SCALE GENOMIC DNA]</scope>
</reference>
<proteinExistence type="predicted"/>
<reference evidence="3" key="1">
    <citation type="submission" date="2012-07" db="EMBL/GenBank/DDBJ databases">
        <title>Genome of the Chinese tree shrew, a rising model animal genetically related to primates.</title>
        <authorList>
            <person name="Zhang G."/>
            <person name="Fan Y."/>
            <person name="Yao Y."/>
            <person name="Huang Z."/>
        </authorList>
    </citation>
    <scope>NUCLEOTIDE SEQUENCE [LARGE SCALE GENOMIC DNA]</scope>
</reference>
<dbReference type="InParanoid" id="L9L0R2"/>
<dbReference type="AlphaFoldDB" id="L9L0R2"/>
<accession>L9L0R2</accession>
<evidence type="ECO:0000313" key="3">
    <source>
        <dbReference type="Proteomes" id="UP000011518"/>
    </source>
</evidence>
<feature type="region of interest" description="Disordered" evidence="1">
    <location>
        <begin position="79"/>
        <end position="102"/>
    </location>
</feature>
<name>L9L0R2_TUPCH</name>
<organism evidence="2 3">
    <name type="scientific">Tupaia chinensis</name>
    <name type="common">Chinese tree shrew</name>
    <name type="synonym">Tupaia belangeri chinensis</name>
    <dbReference type="NCBI Taxonomy" id="246437"/>
    <lineage>
        <taxon>Eukaryota</taxon>
        <taxon>Metazoa</taxon>
        <taxon>Chordata</taxon>
        <taxon>Craniata</taxon>
        <taxon>Vertebrata</taxon>
        <taxon>Euteleostomi</taxon>
        <taxon>Mammalia</taxon>
        <taxon>Eutheria</taxon>
        <taxon>Euarchontoglires</taxon>
        <taxon>Scandentia</taxon>
        <taxon>Tupaiidae</taxon>
        <taxon>Tupaia</taxon>
    </lineage>
</organism>
<gene>
    <name evidence="2" type="ORF">TREES_T100008787</name>
</gene>
<protein>
    <submittedName>
        <fullName evidence="2">Uncharacterized protein</fullName>
    </submittedName>
</protein>
<keyword evidence="3" id="KW-1185">Reference proteome</keyword>
<evidence type="ECO:0000313" key="2">
    <source>
        <dbReference type="EMBL" id="ELW68523.1"/>
    </source>
</evidence>
<dbReference type="EMBL" id="KB320563">
    <property type="protein sequence ID" value="ELW68523.1"/>
    <property type="molecule type" value="Genomic_DNA"/>
</dbReference>